<dbReference type="Proteomes" id="UP000642748">
    <property type="component" value="Unassembled WGS sequence"/>
</dbReference>
<accession>A0A8J3VTM6</accession>
<gene>
    <name evidence="3" type="ORF">Raf01_67690</name>
</gene>
<keyword evidence="2" id="KW-0472">Membrane</keyword>
<keyword evidence="4" id="KW-1185">Reference proteome</keyword>
<reference evidence="3" key="1">
    <citation type="submission" date="2021-01" db="EMBL/GenBank/DDBJ databases">
        <title>Whole genome shotgun sequence of Rugosimonospora africana NBRC 104875.</title>
        <authorList>
            <person name="Komaki H."/>
            <person name="Tamura T."/>
        </authorList>
    </citation>
    <scope>NUCLEOTIDE SEQUENCE</scope>
    <source>
        <strain evidence="3">NBRC 104875</strain>
    </source>
</reference>
<keyword evidence="2" id="KW-1133">Transmembrane helix</keyword>
<feature type="region of interest" description="Disordered" evidence="1">
    <location>
        <begin position="131"/>
        <end position="157"/>
    </location>
</feature>
<dbReference type="EMBL" id="BONZ01000068">
    <property type="protein sequence ID" value="GIH18597.1"/>
    <property type="molecule type" value="Genomic_DNA"/>
</dbReference>
<evidence type="ECO:0000313" key="3">
    <source>
        <dbReference type="EMBL" id="GIH18597.1"/>
    </source>
</evidence>
<evidence type="ECO:0000313" key="4">
    <source>
        <dbReference type="Proteomes" id="UP000642748"/>
    </source>
</evidence>
<proteinExistence type="predicted"/>
<keyword evidence="2" id="KW-0812">Transmembrane</keyword>
<dbReference type="AlphaFoldDB" id="A0A8J3VTM6"/>
<organism evidence="3 4">
    <name type="scientific">Rugosimonospora africana</name>
    <dbReference type="NCBI Taxonomy" id="556532"/>
    <lineage>
        <taxon>Bacteria</taxon>
        <taxon>Bacillati</taxon>
        <taxon>Actinomycetota</taxon>
        <taxon>Actinomycetes</taxon>
        <taxon>Micromonosporales</taxon>
        <taxon>Micromonosporaceae</taxon>
        <taxon>Rugosimonospora</taxon>
    </lineage>
</organism>
<name>A0A8J3VTM6_9ACTN</name>
<dbReference type="RefSeq" id="WP_203922102.1">
    <property type="nucleotide sequence ID" value="NZ_BONZ01000068.1"/>
</dbReference>
<evidence type="ECO:0000256" key="2">
    <source>
        <dbReference type="SAM" id="Phobius"/>
    </source>
</evidence>
<comment type="caution">
    <text evidence="3">The sequence shown here is derived from an EMBL/GenBank/DDBJ whole genome shotgun (WGS) entry which is preliminary data.</text>
</comment>
<feature type="transmembrane region" description="Helical" evidence="2">
    <location>
        <begin position="106"/>
        <end position="126"/>
    </location>
</feature>
<evidence type="ECO:0000256" key="1">
    <source>
        <dbReference type="SAM" id="MobiDB-lite"/>
    </source>
</evidence>
<feature type="transmembrane region" description="Helical" evidence="2">
    <location>
        <begin position="80"/>
        <end position="100"/>
    </location>
</feature>
<protein>
    <submittedName>
        <fullName evidence="3">Uncharacterized protein</fullName>
    </submittedName>
</protein>
<sequence>MAVHGSMTVGRRTRVAQVLLWLAAVAAAASAVTAFGGVASAGGSTKVVETWRAYGFVVFAGLFALLALRPRGYRGMWELVILNKVALTVTAVFYAAHGGIADTGTIIGWDGGLSVVLVVAYVLTVWSGSTRPAPRGDTEQSSGPGVQVGRPGVGRTA</sequence>
<feature type="transmembrane region" description="Helical" evidence="2">
    <location>
        <begin position="51"/>
        <end position="68"/>
    </location>
</feature>
<feature type="compositionally biased region" description="Low complexity" evidence="1">
    <location>
        <begin position="143"/>
        <end position="157"/>
    </location>
</feature>